<dbReference type="PANTHER" id="PTHR13271">
    <property type="entry name" value="UNCHARACTERIZED PUTATIVE METHYLTRANSFERASE"/>
    <property type="match status" value="1"/>
</dbReference>
<feature type="region of interest" description="Disordered" evidence="1">
    <location>
        <begin position="618"/>
        <end position="655"/>
    </location>
</feature>
<protein>
    <recommendedName>
        <fullName evidence="2">SET domain-containing protein</fullName>
    </recommendedName>
</protein>
<dbReference type="InterPro" id="IPR050600">
    <property type="entry name" value="SETD3_SETD6_MTase"/>
</dbReference>
<feature type="domain" description="SET" evidence="2">
    <location>
        <begin position="59"/>
        <end position="330"/>
    </location>
</feature>
<proteinExistence type="predicted"/>
<dbReference type="OrthoDB" id="38008at2759"/>
<dbReference type="Proteomes" id="UP000722791">
    <property type="component" value="Unassembled WGS sequence"/>
</dbReference>
<evidence type="ECO:0000313" key="3">
    <source>
        <dbReference type="EMBL" id="GIL89456.1"/>
    </source>
</evidence>
<dbReference type="CDD" id="cd10527">
    <property type="entry name" value="SET_LSMT"/>
    <property type="match status" value="1"/>
</dbReference>
<dbReference type="GO" id="GO:0016279">
    <property type="term" value="F:protein-lysine N-methyltransferase activity"/>
    <property type="evidence" value="ECO:0007669"/>
    <property type="project" value="TreeGrafter"/>
</dbReference>
<evidence type="ECO:0000313" key="4">
    <source>
        <dbReference type="EMBL" id="GIM16281.1"/>
    </source>
</evidence>
<name>A0A8J4CVG5_9CHLO</name>
<dbReference type="InterPro" id="IPR046341">
    <property type="entry name" value="SET_dom_sf"/>
</dbReference>
<feature type="region of interest" description="Disordered" evidence="1">
    <location>
        <begin position="380"/>
        <end position="440"/>
    </location>
</feature>
<gene>
    <name evidence="3" type="ORF">Vretifemale_17266</name>
    <name evidence="4" type="ORF">Vretimale_18938</name>
</gene>
<dbReference type="InterPro" id="IPR001214">
    <property type="entry name" value="SET_dom"/>
</dbReference>
<feature type="compositionally biased region" description="Low complexity" evidence="1">
    <location>
        <begin position="631"/>
        <end position="648"/>
    </location>
</feature>
<reference evidence="3" key="1">
    <citation type="journal article" date="2021" name="Proc. Natl. Acad. Sci. U.S.A.">
        <title>Three genomes in the algal genus Volvox reveal the fate of a haploid sex-determining region after a transition to homothallism.</title>
        <authorList>
            <person name="Yamamoto K."/>
            <person name="Hamaji T."/>
            <person name="Kawai-Toyooka H."/>
            <person name="Matsuzaki R."/>
            <person name="Takahashi F."/>
            <person name="Nishimura Y."/>
            <person name="Kawachi M."/>
            <person name="Noguchi H."/>
            <person name="Minakuchi Y."/>
            <person name="Umen J.G."/>
            <person name="Toyoda A."/>
            <person name="Nozaki H."/>
        </authorList>
    </citation>
    <scope>NUCLEOTIDE SEQUENCE</scope>
    <source>
        <strain evidence="4">NIES-3785</strain>
        <strain evidence="3">NIES-3786</strain>
    </source>
</reference>
<feature type="region of interest" description="Disordered" evidence="1">
    <location>
        <begin position="554"/>
        <end position="585"/>
    </location>
</feature>
<dbReference type="AlphaFoldDB" id="A0A8J4CVG5"/>
<dbReference type="EMBL" id="BNCQ01000076">
    <property type="protein sequence ID" value="GIM16281.1"/>
    <property type="molecule type" value="Genomic_DNA"/>
</dbReference>
<keyword evidence="5" id="KW-1185">Reference proteome</keyword>
<comment type="caution">
    <text evidence="3">The sequence shown here is derived from an EMBL/GenBank/DDBJ whole genome shotgun (WGS) entry which is preliminary data.</text>
</comment>
<feature type="compositionally biased region" description="Low complexity" evidence="1">
    <location>
        <begin position="569"/>
        <end position="582"/>
    </location>
</feature>
<sequence length="765" mass="79277">MLHSVLRRWSADSVCGSRCRRLGRSSRGSPPYTHATSTLASPLVRQQREQAVSLERVIDGLEIDSLASLGFHGPDDIRGLVASERVRSAALVTVPIGSTLAVSLDGDGGQLSVLAPPGMPPNVKKAIEVVAGLIRETPDHQLLILAVLLLWARKYGSTAWREYCEAMLPPAREMSCLLCYTPGELSTLQLPHLVDEAARQHDWARWAHSQWLSSSSGALRRLGLADALEDTVWALAVVRSRAVGFQVGMAAGSGSGFKAGHDSGPDSVRLGRARRLPTGPVVSVLAPVVDLANHNNDPNCVIQLTTDKSRVVLLPRRPVGPGEPLTVDYGFDRSSLELMADYGFVTQANPYDGEVELAGADKLPSLELSRLEAAARALLRRHHQRPQRHSAATAPRRPGLTAAGDIPSSSGGKGDGCGEGMDVAGEGAATQEEEQEGGGSAAEVVTMFGKGVAISGTGAGAGDEADFSSRLRAAVAFLAPRTASFPGQPANSGNFSTPATQRIIAGLWHKLLRHCIESLPTSLEQDRALLEDIIAGAVVGFTAGLSLSLDPDAVSGPTSAFEPPPRPRPAAGGSAPVSPSKPEGAVQLRMTSERKAVGAVPGEIMQAAAVAVAAGERNVIPGGGTDENGESVGRGTAARRAGSATSSIGSGGAASAGVRGAAKAAAMNESAAVPPELTHGSRGTQDGGSNGESVATASTVVPYGIVGSSGSDVSDARSRHAVGTADVICRTGRRAGRLYAAVRARLEHKELLTVAEQVLVQYARN</sequence>
<dbReference type="Pfam" id="PF00856">
    <property type="entry name" value="SET"/>
    <property type="match status" value="1"/>
</dbReference>
<dbReference type="SUPFAM" id="SSF82199">
    <property type="entry name" value="SET domain"/>
    <property type="match status" value="1"/>
</dbReference>
<evidence type="ECO:0000259" key="2">
    <source>
        <dbReference type="PROSITE" id="PS50280"/>
    </source>
</evidence>
<accession>A0A8J4CVG5</accession>
<evidence type="ECO:0000313" key="5">
    <source>
        <dbReference type="Proteomes" id="UP000747110"/>
    </source>
</evidence>
<dbReference type="PROSITE" id="PS50280">
    <property type="entry name" value="SET"/>
    <property type="match status" value="1"/>
</dbReference>
<dbReference type="PANTHER" id="PTHR13271:SF154">
    <property type="entry name" value="GRIP DOMAIN-CONTAINING PROTEIN"/>
    <property type="match status" value="1"/>
</dbReference>
<organism evidence="3 5">
    <name type="scientific">Volvox reticuliferus</name>
    <dbReference type="NCBI Taxonomy" id="1737510"/>
    <lineage>
        <taxon>Eukaryota</taxon>
        <taxon>Viridiplantae</taxon>
        <taxon>Chlorophyta</taxon>
        <taxon>core chlorophytes</taxon>
        <taxon>Chlorophyceae</taxon>
        <taxon>CS clade</taxon>
        <taxon>Chlamydomonadales</taxon>
        <taxon>Volvocaceae</taxon>
        <taxon>Volvox</taxon>
    </lineage>
</organism>
<dbReference type="Gene3D" id="3.90.1410.10">
    <property type="entry name" value="set domain protein methyltransferase, domain 1"/>
    <property type="match status" value="1"/>
</dbReference>
<dbReference type="Proteomes" id="UP000747110">
    <property type="component" value="Unassembled WGS sequence"/>
</dbReference>
<evidence type="ECO:0000256" key="1">
    <source>
        <dbReference type="SAM" id="MobiDB-lite"/>
    </source>
</evidence>
<dbReference type="EMBL" id="BNCP01000050">
    <property type="protein sequence ID" value="GIL89456.1"/>
    <property type="molecule type" value="Genomic_DNA"/>
</dbReference>
<feature type="region of interest" description="Disordered" evidence="1">
    <location>
        <begin position="667"/>
        <end position="694"/>
    </location>
</feature>